<accession>A9L225</accession>
<name>A9L225_SHEB9</name>
<dbReference type="GeneID" id="11774776"/>
<sequence length="133" mass="15833">MNPSQLTAKDEQLLQRLLAIRSDKEAKLRRELALHRQKFRELLDRQILINLERQAQTNRLRLQQMPEQILTPTELITFKLTLMKEYQKERTLAETAEMLVIEKEQLESTMVHMQQAILQLVKSQQKLQEVVDE</sequence>
<proteinExistence type="predicted"/>
<dbReference type="HOGENOM" id="CLU_1905318_0_0_6"/>
<dbReference type="RefSeq" id="WP_012197157.1">
    <property type="nucleotide sequence ID" value="NC_009997.1"/>
</dbReference>
<protein>
    <submittedName>
        <fullName evidence="1">Uncharacterized protein</fullName>
    </submittedName>
</protein>
<organism evidence="1 2">
    <name type="scientific">Shewanella baltica (strain OS195)</name>
    <dbReference type="NCBI Taxonomy" id="399599"/>
    <lineage>
        <taxon>Bacteria</taxon>
        <taxon>Pseudomonadati</taxon>
        <taxon>Pseudomonadota</taxon>
        <taxon>Gammaproteobacteria</taxon>
        <taxon>Alteromonadales</taxon>
        <taxon>Shewanellaceae</taxon>
        <taxon>Shewanella</taxon>
    </lineage>
</organism>
<dbReference type="Proteomes" id="UP000000770">
    <property type="component" value="Chromosome"/>
</dbReference>
<dbReference type="AlphaFoldDB" id="A9L225"/>
<evidence type="ECO:0000313" key="1">
    <source>
        <dbReference type="EMBL" id="ABX49443.1"/>
    </source>
</evidence>
<evidence type="ECO:0000313" key="2">
    <source>
        <dbReference type="Proteomes" id="UP000000770"/>
    </source>
</evidence>
<reference evidence="1 2" key="1">
    <citation type="submission" date="2007-11" db="EMBL/GenBank/DDBJ databases">
        <title>Complete sequence of chromosome of Shewanella baltica OS195.</title>
        <authorList>
            <consortium name="US DOE Joint Genome Institute"/>
            <person name="Copeland A."/>
            <person name="Lucas S."/>
            <person name="Lapidus A."/>
            <person name="Barry K."/>
            <person name="Glavina del Rio T."/>
            <person name="Dalin E."/>
            <person name="Tice H."/>
            <person name="Pitluck S."/>
            <person name="Chain P."/>
            <person name="Malfatti S."/>
            <person name="Shin M."/>
            <person name="Vergez L."/>
            <person name="Schmutz J."/>
            <person name="Larimer F."/>
            <person name="Land M."/>
            <person name="Hauser L."/>
            <person name="Kyrpides N."/>
            <person name="Kim E."/>
            <person name="Brettar I."/>
            <person name="Rodrigues J."/>
            <person name="Konstantinidis K."/>
            <person name="Klappenbach J."/>
            <person name="Hofle M."/>
            <person name="Tiedje J."/>
            <person name="Richardson P."/>
        </authorList>
    </citation>
    <scope>NUCLEOTIDE SEQUENCE [LARGE SCALE GENOMIC DNA]</scope>
    <source>
        <strain evidence="1 2">OS195</strain>
    </source>
</reference>
<dbReference type="EMBL" id="CP000891">
    <property type="protein sequence ID" value="ABX49443.1"/>
    <property type="molecule type" value="Genomic_DNA"/>
</dbReference>
<dbReference type="KEGG" id="sbn:Sbal195_2275"/>
<gene>
    <name evidence="1" type="ordered locus">Sbal195_2275</name>
</gene>